<feature type="domain" description="Protein kinase" evidence="17">
    <location>
        <begin position="97"/>
        <end position="331"/>
    </location>
</feature>
<keyword evidence="5" id="KW-0808">Transferase</keyword>
<evidence type="ECO:0000256" key="13">
    <source>
        <dbReference type="ARBA" id="ARBA00048679"/>
    </source>
</evidence>
<evidence type="ECO:0000256" key="12">
    <source>
        <dbReference type="ARBA" id="ARBA00047899"/>
    </source>
</evidence>
<feature type="compositionally biased region" description="Basic and acidic residues" evidence="15">
    <location>
        <begin position="533"/>
        <end position="551"/>
    </location>
</feature>
<dbReference type="PROSITE" id="PS00107">
    <property type="entry name" value="PROTEIN_KINASE_ATP"/>
    <property type="match status" value="1"/>
</dbReference>
<feature type="binding site" evidence="14">
    <location>
        <position position="128"/>
    </location>
    <ligand>
        <name>ATP</name>
        <dbReference type="ChEBI" id="CHEBI:30616"/>
    </ligand>
</feature>
<evidence type="ECO:0000259" key="17">
    <source>
        <dbReference type="PROSITE" id="PS50011"/>
    </source>
</evidence>
<dbReference type="InterPro" id="IPR001245">
    <property type="entry name" value="Ser-Thr/Tyr_kinase_cat_dom"/>
</dbReference>
<dbReference type="Gene3D" id="1.10.510.10">
    <property type="entry name" value="Transferase(Phosphotransferase) domain 1"/>
    <property type="match status" value="1"/>
</dbReference>
<feature type="non-terminal residue" evidence="18">
    <location>
        <position position="2640"/>
    </location>
</feature>
<feature type="region of interest" description="Disordered" evidence="15">
    <location>
        <begin position="1174"/>
        <end position="1235"/>
    </location>
</feature>
<dbReference type="EMBL" id="JARO02000468">
    <property type="protein sequence ID" value="KPP78442.1"/>
    <property type="molecule type" value="Genomic_DNA"/>
</dbReference>
<comment type="subcellular location">
    <subcellularLocation>
        <location evidence="1">Membrane</location>
    </subcellularLocation>
</comment>
<feature type="transmembrane region" description="Helical" evidence="16">
    <location>
        <begin position="12"/>
        <end position="30"/>
    </location>
</feature>
<name>A0A0P7VQH3_SCLFO</name>
<dbReference type="GO" id="GO:0012505">
    <property type="term" value="C:endomembrane system"/>
    <property type="evidence" value="ECO:0007669"/>
    <property type="project" value="UniProtKB-ARBA"/>
</dbReference>
<evidence type="ECO:0000256" key="2">
    <source>
        <dbReference type="ARBA" id="ARBA00012513"/>
    </source>
</evidence>
<comment type="catalytic activity">
    <reaction evidence="13">
        <text>L-seryl-[protein] + ATP = O-phospho-L-seryl-[protein] + ADP + H(+)</text>
        <dbReference type="Rhea" id="RHEA:17989"/>
        <dbReference type="Rhea" id="RHEA-COMP:9863"/>
        <dbReference type="Rhea" id="RHEA-COMP:11604"/>
        <dbReference type="ChEBI" id="CHEBI:15378"/>
        <dbReference type="ChEBI" id="CHEBI:29999"/>
        <dbReference type="ChEBI" id="CHEBI:30616"/>
        <dbReference type="ChEBI" id="CHEBI:83421"/>
        <dbReference type="ChEBI" id="CHEBI:456216"/>
        <dbReference type="EC" id="2.7.11.1"/>
    </reaction>
</comment>
<feature type="region of interest" description="Disordered" evidence="15">
    <location>
        <begin position="530"/>
        <end position="551"/>
    </location>
</feature>
<comment type="caution">
    <text evidence="18">The sequence shown here is derived from an EMBL/GenBank/DDBJ whole genome shotgun (WGS) entry which is preliminary data.</text>
</comment>
<dbReference type="PROSITE" id="PS51257">
    <property type="entry name" value="PROKAR_LIPOPROTEIN"/>
    <property type="match status" value="1"/>
</dbReference>
<dbReference type="GO" id="GO:0005524">
    <property type="term" value="F:ATP binding"/>
    <property type="evidence" value="ECO:0007669"/>
    <property type="project" value="UniProtKB-UniRule"/>
</dbReference>
<evidence type="ECO:0000256" key="16">
    <source>
        <dbReference type="SAM" id="Phobius"/>
    </source>
</evidence>
<keyword evidence="9 14" id="KW-0067">ATP-binding</keyword>
<dbReference type="InterPro" id="IPR000719">
    <property type="entry name" value="Prot_kinase_dom"/>
</dbReference>
<feature type="compositionally biased region" description="Basic and acidic residues" evidence="15">
    <location>
        <begin position="1847"/>
        <end position="1872"/>
    </location>
</feature>
<evidence type="ECO:0000256" key="11">
    <source>
        <dbReference type="ARBA" id="ARBA00023136"/>
    </source>
</evidence>
<dbReference type="EC" id="2.7.11.1" evidence="2"/>
<feature type="compositionally biased region" description="Basic and acidic residues" evidence="15">
    <location>
        <begin position="355"/>
        <end position="371"/>
    </location>
</feature>
<feature type="region of interest" description="Disordered" evidence="15">
    <location>
        <begin position="489"/>
        <end position="509"/>
    </location>
</feature>
<keyword evidence="11 16" id="KW-0472">Membrane</keyword>
<keyword evidence="3" id="KW-0723">Serine/threonine-protein kinase</keyword>
<dbReference type="Pfam" id="PF07714">
    <property type="entry name" value="PK_Tyr_Ser-Thr"/>
    <property type="match status" value="2"/>
</dbReference>
<feature type="region of interest" description="Disordered" evidence="15">
    <location>
        <begin position="731"/>
        <end position="764"/>
    </location>
</feature>
<evidence type="ECO:0000313" key="18">
    <source>
        <dbReference type="EMBL" id="KPP78442.1"/>
    </source>
</evidence>
<organism evidence="18 19">
    <name type="scientific">Scleropages formosus</name>
    <name type="common">Asian bonytongue</name>
    <name type="synonym">Osteoglossum formosum</name>
    <dbReference type="NCBI Taxonomy" id="113540"/>
    <lineage>
        <taxon>Eukaryota</taxon>
        <taxon>Metazoa</taxon>
        <taxon>Chordata</taxon>
        <taxon>Craniata</taxon>
        <taxon>Vertebrata</taxon>
        <taxon>Euteleostomi</taxon>
        <taxon>Actinopterygii</taxon>
        <taxon>Neopterygii</taxon>
        <taxon>Teleostei</taxon>
        <taxon>Osteoglossocephala</taxon>
        <taxon>Osteoglossomorpha</taxon>
        <taxon>Osteoglossiformes</taxon>
        <taxon>Osteoglossidae</taxon>
        <taxon>Scleropages</taxon>
    </lineage>
</organism>
<comment type="catalytic activity">
    <reaction evidence="12">
        <text>L-threonyl-[protein] + ATP = O-phospho-L-threonyl-[protein] + ADP + H(+)</text>
        <dbReference type="Rhea" id="RHEA:46608"/>
        <dbReference type="Rhea" id="RHEA-COMP:11060"/>
        <dbReference type="Rhea" id="RHEA-COMP:11605"/>
        <dbReference type="ChEBI" id="CHEBI:15378"/>
        <dbReference type="ChEBI" id="CHEBI:30013"/>
        <dbReference type="ChEBI" id="CHEBI:30616"/>
        <dbReference type="ChEBI" id="CHEBI:61977"/>
        <dbReference type="ChEBI" id="CHEBI:456216"/>
        <dbReference type="EC" id="2.7.11.1"/>
    </reaction>
</comment>
<dbReference type="InterPro" id="IPR017441">
    <property type="entry name" value="Protein_kinase_ATP_BS"/>
</dbReference>
<dbReference type="InterPro" id="IPR011009">
    <property type="entry name" value="Kinase-like_dom_sf"/>
</dbReference>
<keyword evidence="10 16" id="KW-1133">Transmembrane helix</keyword>
<feature type="region of interest" description="Disordered" evidence="15">
    <location>
        <begin position="2450"/>
        <end position="2471"/>
    </location>
</feature>
<evidence type="ECO:0000256" key="3">
    <source>
        <dbReference type="ARBA" id="ARBA00022527"/>
    </source>
</evidence>
<feature type="compositionally biased region" description="Acidic residues" evidence="15">
    <location>
        <begin position="344"/>
        <end position="354"/>
    </location>
</feature>
<dbReference type="STRING" id="113540.ENSSFOP00015061738"/>
<evidence type="ECO:0000256" key="15">
    <source>
        <dbReference type="SAM" id="MobiDB-lite"/>
    </source>
</evidence>
<dbReference type="SUPFAM" id="SSF56112">
    <property type="entry name" value="Protein kinase-like (PK-like)"/>
    <property type="match status" value="1"/>
</dbReference>
<feature type="region of interest" description="Disordered" evidence="15">
    <location>
        <begin position="1986"/>
        <end position="2021"/>
    </location>
</feature>
<evidence type="ECO:0000256" key="5">
    <source>
        <dbReference type="ARBA" id="ARBA00022679"/>
    </source>
</evidence>
<feature type="compositionally biased region" description="Basic and acidic residues" evidence="15">
    <location>
        <begin position="385"/>
        <end position="399"/>
    </location>
</feature>
<feature type="compositionally biased region" description="Polar residues" evidence="15">
    <location>
        <begin position="1204"/>
        <end position="1234"/>
    </location>
</feature>
<evidence type="ECO:0000256" key="4">
    <source>
        <dbReference type="ARBA" id="ARBA00022553"/>
    </source>
</evidence>
<dbReference type="GO" id="GO:0005737">
    <property type="term" value="C:cytoplasm"/>
    <property type="evidence" value="ECO:0007669"/>
    <property type="project" value="UniProtKB-ARBA"/>
</dbReference>
<evidence type="ECO:0000256" key="6">
    <source>
        <dbReference type="ARBA" id="ARBA00022692"/>
    </source>
</evidence>
<keyword evidence="6 16" id="KW-0812">Transmembrane</keyword>
<dbReference type="FunFam" id="3.30.200.20:FF:000275">
    <property type="entry name" value="Apoptosis associated tyrosine kinase"/>
    <property type="match status" value="1"/>
</dbReference>
<accession>A0A0P7VQH3</accession>
<evidence type="ECO:0000256" key="7">
    <source>
        <dbReference type="ARBA" id="ARBA00022741"/>
    </source>
</evidence>
<feature type="compositionally biased region" description="Acidic residues" evidence="15">
    <location>
        <begin position="2575"/>
        <end position="2587"/>
    </location>
</feature>
<feature type="region of interest" description="Disordered" evidence="15">
    <location>
        <begin position="1847"/>
        <end position="1878"/>
    </location>
</feature>
<dbReference type="GO" id="GO:0004674">
    <property type="term" value="F:protein serine/threonine kinase activity"/>
    <property type="evidence" value="ECO:0007669"/>
    <property type="project" value="UniProtKB-KW"/>
</dbReference>
<feature type="region of interest" description="Disordered" evidence="15">
    <location>
        <begin position="2548"/>
        <end position="2595"/>
    </location>
</feature>
<feature type="region of interest" description="Disordered" evidence="15">
    <location>
        <begin position="1636"/>
        <end position="1657"/>
    </location>
</feature>
<evidence type="ECO:0000256" key="14">
    <source>
        <dbReference type="PROSITE-ProRule" id="PRU10141"/>
    </source>
</evidence>
<evidence type="ECO:0000313" key="19">
    <source>
        <dbReference type="Proteomes" id="UP000034805"/>
    </source>
</evidence>
<sequence length="2640" mass="294820">MKTSTLSPPPYVVILISCSGLVSFVLLLLACLCCKRGGVGFNEFDNADGEECSVASSPPPEDSLSSCPSLPEVYTLPLRDRALFPDSDSQCFRRHTLNYLQEIGNGWFGKVILAEVLCDSNSSQAVVKELRVSASPLEQRKFLAESEPYRSLQHPNILQCLGQCSETIPFLLVMEFCQLGDLKSDLALRNCLLTSDLTVRIGDYGLSHNHYKEDYYLTPDKLWIPLRWIAPELLEEYHGGLIVTDQTKTSNVWSLGVVIWELFEFGSQPHRHLSDEEVLTFVIRERQITLAQPRLKLTHADYWYEVMQSCWLPPSQRPSVADIFLLLSSLLAAERGMSRRSVGGEDEDEEEDEEARGRSRRGESEESFERRWDSLRPPAFQAVVNERHREREREEESFRDPVGNTITPSSSELDDILTVTETSKGLNFEYFWEKAHGRRGYKPLPPPQPIPTVNTAHRHSLDTPTVVPVISARSPSLASEYYIRLEEHTPQDKSPTLKGKAHSFSGSKGHHVVRADSVCPGDLELVEIRSSAKGKEKDEYSPQDDFEKGDKLTVTSSEVNILLPNTGLVEHSKETCHRVTDFTVVDVGERGEETEADRKDIISRSSLTISPPTVQLPKQRSVSMSSANHLHTRPLPAPPLGYHRAVGSAHFSSSSFPTGKGEYVDPELMGNCTVSKGHFDHLGFHRLHQTLPPSPSLSPSIPTSSGSHPLCLPPRSQPPPLPMHYKIPRGHRHSVSGDAYSSRINKSTSDARRDPLSCDYNDSKPFMSMRRSQSLINSKNIKDSHSVDTVSPHQDSFYPRITRSQSMIPKIERECCSSPTYSDEDDSPFSSPNKMRCGTAVHRISLPADIDPAAAELFSRGMKRTQSRLATILPAIWQEDAELLKDGSSTTRKSPMHLFLTEISNVTESTTTKFEETSWDLENGLKSAAQTESNTTEDFLLPPRGIRRSQSLVTELGSAGQAKGPEEKQTVIGYVVRKGSFQRELFLTEIDTGKIEEPSIDVEEDSCQVMQSHWASKSHPVPSPNNLPNYPEGKEAYFRGMKRSRSLVSEITSERLDMQPQNKELNRETFPKDIQSAETFLTEIMTKKSGSACVSLEKDLSPGVLTPTSPEYETICIVPGSSQTITYKVEMSKNTADQGLENNTEAIYAQVTKPSKRSEIKVTVRPEIPVLQIGSDKVQVETPNTEPSSSTPKKAPENFLSGDLQVSSTSNIESHNKTQPQTNLEIRPQSSLQSHPDDFVFSEIMPKNGLLLEHMSPGVKDFLSHSETTPVESDERETATILEFSPSQQTEVVSVNSPIFSSSASGELKSQQISELSVQSLSQGVSEKLAHSKTMTNDADSHPYPFTVATDNADKVNLGQRCSEVIVEDTEGSVSKPHEKNLNISPLHNLSTDIMKIGQIDYKETASESSPPHVDISKISLKSKVPDILNEARFLSQDSNSPDMNTSIAGDVLERDMCLEEKREVSIADSKRAKSETFSSINAVFLLSQKDSENTSDIVQNDSCSETEFEITKVEDCLSLSHMGTIGTALPPLPLVWDPVSDLSLSVNTPTDSGISPLTSSSLDCLTPGDSWGGGGGSSWRALGTDTPYRDSAYFSDSDWEGEGMVRRGGDGIIMPRPSSSRNGDKGLLMDIEEKAETEEEAQTQGETQSKYKKDADRTFSSNDKIALQIEKEKKNLSSCTGNQDICNENTKKEEDFCAGNDEYSVKELTYLKGFVNFEEETKKKELISEINDTIDMAESADLKLLSQALPSARPLSEDNAEYIAKLFSTLGNELLKTFPNIDETHSTLQQRTGEIRPQHPVNKDFGSLSSTFAESESLEETTDAEMHSKAKERQLKSKELLDSDSHLKFAEKNNKDSVTEEDHVGNTDGEKGLLSCSDPENRQSRLCRFYNISTTDTGAKDTVLEPSYTVDENETKIHFTHSYWEEGSTEMAARLKSHELEIQHTDANELGLRNLCYSEDSDDERTKTKSDTEVQLAAGELFYTTKENLRSDRHSEEEEKNSQNELPENNYFHKNGDRETKELNLNGKRELWDVSEDDEESRGGAVRGELDCFRFQQENLHLWPTENDQWASAEAKNSESELVTELFSGVNRDVWVQRDRDVMVPEFWGAEENDEFAGSEPHPAILASCEEEINDEKQGQSLHEVSQSLQKQNIRLMGSLKEIGYENMDIQQEENVENPDMDSREQDDKEKCLIVEVENFENPEQGGCKHKNTGFDGHLDINKGESSPIDVVSEHKAEVNLADSSTVNLEQCKLPQELIFGPSKETTTNMESTLRQEVHQFPCQVGQDNEKSPSQKISFQSFSRCSLSSVPELLISEWKDLDEEPLEDFEKLEQLCCISGDEDTLGDFFLGNFEILESLKKAPVQQSRDCLDIETTKCRTSSLEGDNGLELRRETEGVPESFTSKPESSDEFLRSSLYYQPNATQKIVSDPSTMAQYSLELEKRELMSPTLGSPVNPAENVKGQRPLSKIPTKNGLMMQVCEERLQYSLSENVKRNVLCGATVSEAVILRPWGDPINGEDKAREKDAKLARLSLSLPPLALSLPLSPNPRVGFWETGENRDKSGRRRGASTGSDPDDEEDEGQEDEGAGRMIVITETDVDKRVGLRSLLKSPREPMERDRERGRNVSFFDDVTVYLFDQ</sequence>
<feature type="compositionally biased region" description="Polar residues" evidence="15">
    <location>
        <begin position="1181"/>
        <end position="1192"/>
    </location>
</feature>
<evidence type="ECO:0000256" key="8">
    <source>
        <dbReference type="ARBA" id="ARBA00022777"/>
    </source>
</evidence>
<protein>
    <recommendedName>
        <fullName evidence="2">non-specific serine/threonine protein kinase</fullName>
        <ecNumber evidence="2">2.7.11.1</ecNumber>
    </recommendedName>
</protein>
<gene>
    <name evidence="18" type="ORF">Z043_102060</name>
</gene>
<keyword evidence="4" id="KW-0597">Phosphoprotein</keyword>
<evidence type="ECO:0000256" key="9">
    <source>
        <dbReference type="ARBA" id="ARBA00022840"/>
    </source>
</evidence>
<dbReference type="GO" id="GO:0016020">
    <property type="term" value="C:membrane"/>
    <property type="evidence" value="ECO:0007669"/>
    <property type="project" value="UniProtKB-SubCell"/>
</dbReference>
<evidence type="ECO:0000256" key="10">
    <source>
        <dbReference type="ARBA" id="ARBA00022989"/>
    </source>
</evidence>
<dbReference type="Proteomes" id="UP000034805">
    <property type="component" value="Unassembled WGS sequence"/>
</dbReference>
<dbReference type="PROSITE" id="PS50011">
    <property type="entry name" value="PROTEIN_KINASE_DOM"/>
    <property type="match status" value="1"/>
</dbReference>
<evidence type="ECO:0000256" key="1">
    <source>
        <dbReference type="ARBA" id="ARBA00004370"/>
    </source>
</evidence>
<feature type="region of interest" description="Disordered" evidence="15">
    <location>
        <begin position="383"/>
        <end position="410"/>
    </location>
</feature>
<keyword evidence="7 14" id="KW-0547">Nucleotide-binding</keyword>
<dbReference type="Gene3D" id="3.30.200.20">
    <property type="entry name" value="Phosphorylase Kinase, domain 1"/>
    <property type="match status" value="1"/>
</dbReference>
<feature type="region of interest" description="Disordered" evidence="15">
    <location>
        <begin position="338"/>
        <end position="371"/>
    </location>
</feature>
<dbReference type="PANTHER" id="PTHR24417">
    <property type="entry name" value="SERINE/THREONINE-PROTEIN KINASE LMTK1"/>
    <property type="match status" value="1"/>
</dbReference>
<reference evidence="18 19" key="1">
    <citation type="submission" date="2015-08" db="EMBL/GenBank/DDBJ databases">
        <title>The genome of the Asian arowana (Scleropages formosus).</title>
        <authorList>
            <person name="Tan M.H."/>
            <person name="Gan H.M."/>
            <person name="Croft L.J."/>
            <person name="Austin C.M."/>
        </authorList>
    </citation>
    <scope>NUCLEOTIDE SEQUENCE [LARGE SCALE GENOMIC DNA]</scope>
    <source>
        <strain evidence="18">Aro1</strain>
    </source>
</reference>
<dbReference type="PANTHER" id="PTHR24417:SF2">
    <property type="entry name" value="SERINE_THREONINE-PROTEIN KINASE LMTK3"/>
    <property type="match status" value="1"/>
</dbReference>
<proteinExistence type="predicted"/>
<feature type="compositionally biased region" description="Basic and acidic residues" evidence="15">
    <location>
        <begin position="1988"/>
        <end position="2003"/>
    </location>
</feature>
<feature type="region of interest" description="Disordered" evidence="15">
    <location>
        <begin position="1607"/>
        <end position="1626"/>
    </location>
</feature>
<keyword evidence="8" id="KW-0418">Kinase</keyword>